<sequence length="163" mass="18885">MPQWYLIDRHFQVHPAKLEILSMDEANTLHALGWERNFSWLEIMRDSSKGAAKKLITYSDPRIQGAISYRHDDNFVFVDLLESAPSNRFKNLNRIYTNVSDVLIGYACLQSLSSPAAEGYVAFDSKTSLIAYYEKRFGAQRIGAQRMMIYPRDSMRIVGLYYR</sequence>
<organism evidence="1 2">
    <name type="scientific">Saccharibacillus alkalitolerans</name>
    <dbReference type="NCBI Taxonomy" id="2705290"/>
    <lineage>
        <taxon>Bacteria</taxon>
        <taxon>Bacillati</taxon>
        <taxon>Bacillota</taxon>
        <taxon>Bacilli</taxon>
        <taxon>Bacillales</taxon>
        <taxon>Paenibacillaceae</taxon>
        <taxon>Saccharibacillus</taxon>
    </lineage>
</organism>
<gene>
    <name evidence="1" type="ORF">GYN08_01990</name>
</gene>
<dbReference type="Proteomes" id="UP000800303">
    <property type="component" value="Unassembled WGS sequence"/>
</dbReference>
<protein>
    <recommendedName>
        <fullName evidence="3">N-acetyltransferase domain-containing protein</fullName>
    </recommendedName>
</protein>
<accession>A0ABX0F379</accession>
<name>A0ABX0F379_9BACL</name>
<reference evidence="1 2" key="1">
    <citation type="submission" date="2020-01" db="EMBL/GenBank/DDBJ databases">
        <title>Polyphasic characterisation and genomic insights into a novel alkali tolerant bacterium VR-M41.</title>
        <authorList>
            <person name="Vemuluri V.R."/>
        </authorList>
    </citation>
    <scope>NUCLEOTIDE SEQUENCE [LARGE SCALE GENOMIC DNA]</scope>
    <source>
        <strain evidence="1 2">VR-M41</strain>
    </source>
</reference>
<keyword evidence="2" id="KW-1185">Reference proteome</keyword>
<evidence type="ECO:0000313" key="2">
    <source>
        <dbReference type="Proteomes" id="UP000800303"/>
    </source>
</evidence>
<dbReference type="EMBL" id="JAAFGS010000001">
    <property type="protein sequence ID" value="NGZ74069.1"/>
    <property type="molecule type" value="Genomic_DNA"/>
</dbReference>
<evidence type="ECO:0008006" key="3">
    <source>
        <dbReference type="Google" id="ProtNLM"/>
    </source>
</evidence>
<comment type="caution">
    <text evidence="1">The sequence shown here is derived from an EMBL/GenBank/DDBJ whole genome shotgun (WGS) entry which is preliminary data.</text>
</comment>
<proteinExistence type="predicted"/>
<dbReference type="RefSeq" id="WP_166271997.1">
    <property type="nucleotide sequence ID" value="NZ_JAAFGS010000001.1"/>
</dbReference>
<evidence type="ECO:0000313" key="1">
    <source>
        <dbReference type="EMBL" id="NGZ74069.1"/>
    </source>
</evidence>